<keyword evidence="3" id="KW-0732">Signal</keyword>
<name>A0AAW1CEI7_9HEMI</name>
<dbReference type="InterPro" id="IPR001007">
    <property type="entry name" value="VWF_dom"/>
</dbReference>
<dbReference type="PROSITE" id="PS50184">
    <property type="entry name" value="VWFC_2"/>
    <property type="match status" value="1"/>
</dbReference>
<dbReference type="Proteomes" id="UP001461498">
    <property type="component" value="Unassembled WGS sequence"/>
</dbReference>
<comment type="caution">
    <text evidence="5">The sequence shown here is derived from an EMBL/GenBank/DDBJ whole genome shotgun (WGS) entry which is preliminary data.</text>
</comment>
<dbReference type="SMART" id="SM00214">
    <property type="entry name" value="VWC"/>
    <property type="match status" value="2"/>
</dbReference>
<sequence length="764" mass="84598">MFAGCEYGGIRYKETESVKTLDPCLECICESRQIQCRLKMCPTLPEPPPRSCHILQRPNTCCPKLLCQNGRFNPKGRSGLESKLNKFAASTNSEGCILNGTVYGEGSAMVTSSLCEYCYCIKGKQHCVRPQCLLTVPGCYPQYNKHSCCPTKYNCSNLSNQTASTSTTKLPTSTPSLITGCVVNGTRYPEGERVQRMESECKHCYCLQGRIMCDPVVCKVPINNDCTPVHSNGHCCPTSYNCKTTTENAVVKELNETEETTTFIETTEYTTTLATYNDTEERSGIQNDILVDENTTGYYTLDGNTSESVTMVSIQEQNTNITLYKHNSTNDSSSSQSPVRSIPYAIEEIINRTLEKDDDYDYDYNESSLPPSLPNLKIIPFVAADAVVNEPDEMYGGKSRTSESPIYFDISIAANRFSPPSETEGGFMPRDPIIDGPFYETKFEEPFTAGNPGVLLEHTSESLFPPITEPPKLFEEGKCHSKGRTYHHGEVVSEPNACELCVCYYGEVHCQQPKCTPLNDGCHRVQDDTDVKGNGAMISEEMTPSTFIPESLSNIPAITVADVVVTPNPFKDVIRTEPAPDLVHIMKDMLPHLHDSTLKESTTTTINMLYTTTNRSKIIEDDYDDTFSFGSVLDLLFNNGYETNKTKLKTTTVVADKEKQPINNITRETTSTLDNTIESEPITTDKLPLLTTELVNINQTHSTNTDNHQSSSSSSIPSTGLLKLAGCNIYGRMYRVGRIISELSGPCLECMCTEIGVQCNKLSC</sequence>
<protein>
    <recommendedName>
        <fullName evidence="4">VWFC domain-containing protein</fullName>
    </recommendedName>
</protein>
<keyword evidence="6" id="KW-1185">Reference proteome</keyword>
<gene>
    <name evidence="5" type="ORF">O3M35_012798</name>
</gene>
<evidence type="ECO:0000259" key="4">
    <source>
        <dbReference type="PROSITE" id="PS50184"/>
    </source>
</evidence>
<evidence type="ECO:0000313" key="5">
    <source>
        <dbReference type="EMBL" id="KAK9497001.1"/>
    </source>
</evidence>
<reference evidence="5 6" key="1">
    <citation type="submission" date="2022-12" db="EMBL/GenBank/DDBJ databases">
        <title>Chromosome-level genome assembly of true bugs.</title>
        <authorList>
            <person name="Ma L."/>
            <person name="Li H."/>
        </authorList>
    </citation>
    <scope>NUCLEOTIDE SEQUENCE [LARGE SCALE GENOMIC DNA]</scope>
    <source>
        <strain evidence="5">Lab_2022b</strain>
    </source>
</reference>
<evidence type="ECO:0000256" key="3">
    <source>
        <dbReference type="ARBA" id="ARBA00022729"/>
    </source>
</evidence>
<proteinExistence type="predicted"/>
<dbReference type="PANTHER" id="PTHR46698">
    <property type="entry name" value="CROSSVEINLESS 2"/>
    <property type="match status" value="1"/>
</dbReference>
<keyword evidence="2" id="KW-0964">Secreted</keyword>
<dbReference type="Gene3D" id="2.10.70.10">
    <property type="entry name" value="Complement Module, domain 1"/>
    <property type="match status" value="1"/>
</dbReference>
<evidence type="ECO:0000313" key="6">
    <source>
        <dbReference type="Proteomes" id="UP001461498"/>
    </source>
</evidence>
<dbReference type="EMBL" id="JAPXFL010000022">
    <property type="protein sequence ID" value="KAK9497001.1"/>
    <property type="molecule type" value="Genomic_DNA"/>
</dbReference>
<dbReference type="Gene3D" id="6.20.200.20">
    <property type="match status" value="2"/>
</dbReference>
<accession>A0AAW1CEI7</accession>
<organism evidence="5 6">
    <name type="scientific">Rhynocoris fuscipes</name>
    <dbReference type="NCBI Taxonomy" id="488301"/>
    <lineage>
        <taxon>Eukaryota</taxon>
        <taxon>Metazoa</taxon>
        <taxon>Ecdysozoa</taxon>
        <taxon>Arthropoda</taxon>
        <taxon>Hexapoda</taxon>
        <taxon>Insecta</taxon>
        <taxon>Pterygota</taxon>
        <taxon>Neoptera</taxon>
        <taxon>Paraneoptera</taxon>
        <taxon>Hemiptera</taxon>
        <taxon>Heteroptera</taxon>
        <taxon>Panheteroptera</taxon>
        <taxon>Cimicomorpha</taxon>
        <taxon>Reduviidae</taxon>
        <taxon>Harpactorinae</taxon>
        <taxon>Harpactorini</taxon>
        <taxon>Rhynocoris</taxon>
    </lineage>
</organism>
<dbReference type="InterPro" id="IPR052424">
    <property type="entry name" value="Kielin_Chordin-BMP_Reg"/>
</dbReference>
<dbReference type="PANTHER" id="PTHR46698:SF3">
    <property type="entry name" value="TENECTIN ISOFORM 1-RELATED"/>
    <property type="match status" value="1"/>
</dbReference>
<dbReference type="SUPFAM" id="SSF57603">
    <property type="entry name" value="FnI-like domain"/>
    <property type="match status" value="4"/>
</dbReference>
<comment type="subcellular location">
    <subcellularLocation>
        <location evidence="1">Secreted</location>
    </subcellularLocation>
</comment>
<dbReference type="AlphaFoldDB" id="A0AAW1CEI7"/>
<evidence type="ECO:0000256" key="1">
    <source>
        <dbReference type="ARBA" id="ARBA00004613"/>
    </source>
</evidence>
<evidence type="ECO:0000256" key="2">
    <source>
        <dbReference type="ARBA" id="ARBA00022525"/>
    </source>
</evidence>
<feature type="domain" description="VWFC" evidence="4">
    <location>
        <begin position="179"/>
        <end position="243"/>
    </location>
</feature>
<dbReference type="GO" id="GO:0005576">
    <property type="term" value="C:extracellular region"/>
    <property type="evidence" value="ECO:0007669"/>
    <property type="project" value="UniProtKB-SubCell"/>
</dbReference>